<dbReference type="EC" id="2.3.1.-" evidence="2"/>
<dbReference type="GO" id="GO:0008999">
    <property type="term" value="F:protein-N-terminal-alanine acetyltransferase activity"/>
    <property type="evidence" value="ECO:0007669"/>
    <property type="project" value="TreeGrafter"/>
</dbReference>
<dbReference type="OrthoDB" id="9795206at2"/>
<dbReference type="PANTHER" id="PTHR43441">
    <property type="entry name" value="RIBOSOMAL-PROTEIN-SERINE ACETYLTRANSFERASE"/>
    <property type="match status" value="1"/>
</dbReference>
<dbReference type="GO" id="GO:0005737">
    <property type="term" value="C:cytoplasm"/>
    <property type="evidence" value="ECO:0007669"/>
    <property type="project" value="TreeGrafter"/>
</dbReference>
<dbReference type="EMBL" id="QWLA01000107">
    <property type="protein sequence ID" value="RIH82406.1"/>
    <property type="molecule type" value="Genomic_DNA"/>
</dbReference>
<dbReference type="AlphaFoldDB" id="A0A399EF37"/>
<dbReference type="SUPFAM" id="SSF55729">
    <property type="entry name" value="Acyl-CoA N-acyltransferases (Nat)"/>
    <property type="match status" value="1"/>
</dbReference>
<dbReference type="InterPro" id="IPR016181">
    <property type="entry name" value="Acyl_CoA_acyltransferase"/>
</dbReference>
<dbReference type="RefSeq" id="WP_119280349.1">
    <property type="nucleotide sequence ID" value="NZ_QWLA01000107.1"/>
</dbReference>
<organism evidence="2 3">
    <name type="scientific">Calidithermus roseus</name>
    <dbReference type="NCBI Taxonomy" id="1644118"/>
    <lineage>
        <taxon>Bacteria</taxon>
        <taxon>Thermotogati</taxon>
        <taxon>Deinococcota</taxon>
        <taxon>Deinococci</taxon>
        <taxon>Thermales</taxon>
        <taxon>Thermaceae</taxon>
        <taxon>Calidithermus</taxon>
    </lineage>
</organism>
<accession>A0A399EF37</accession>
<dbReference type="Gene3D" id="3.40.630.30">
    <property type="match status" value="1"/>
</dbReference>
<sequence length="189" mass="22046">MFRRDLGDGAYLQALEMHHAQELLEFARDSREHLDRWLDWSAQMQTLEDAELFILRGITRYAEDGLPWVGIWQDGRMAGGIVFFPIERVNDEPVSTEIGYWLAEWASGRGLMTRAIRTMLGFVFEELKLNRVQMRIEVDNQPSRRLAERLGFTFEGIRRQDWKRLHGFVDTACYSLLAQEWPGLKGPQG</sequence>
<dbReference type="Pfam" id="PF13302">
    <property type="entry name" value="Acetyltransf_3"/>
    <property type="match status" value="1"/>
</dbReference>
<dbReference type="InterPro" id="IPR051908">
    <property type="entry name" value="Ribosomal_N-acetyltransferase"/>
</dbReference>
<reference evidence="2 3" key="1">
    <citation type="submission" date="2018-08" db="EMBL/GenBank/DDBJ databases">
        <title>Meiothermus roseus NBRC 110900 genome sequencing project.</title>
        <authorList>
            <person name="Da Costa M.S."/>
            <person name="Albuquerque L."/>
            <person name="Raposo P."/>
            <person name="Froufe H.J.C."/>
            <person name="Barroso C.S."/>
            <person name="Egas C."/>
        </authorList>
    </citation>
    <scope>NUCLEOTIDE SEQUENCE [LARGE SCALE GENOMIC DNA]</scope>
    <source>
        <strain evidence="2 3">NBRC 110900</strain>
    </source>
</reference>
<protein>
    <submittedName>
        <fullName evidence="2">Putative ribosomal N-acetyltransferase YdaF</fullName>
        <ecNumber evidence="2">2.3.1.-</ecNumber>
    </submittedName>
</protein>
<gene>
    <name evidence="2" type="primary">ydaF_2</name>
    <name evidence="2" type="ORF">Mrose_03388</name>
</gene>
<dbReference type="PROSITE" id="PS51186">
    <property type="entry name" value="GNAT"/>
    <property type="match status" value="1"/>
</dbReference>
<proteinExistence type="predicted"/>
<evidence type="ECO:0000259" key="1">
    <source>
        <dbReference type="PROSITE" id="PS51186"/>
    </source>
</evidence>
<keyword evidence="2" id="KW-0012">Acyltransferase</keyword>
<dbReference type="PANTHER" id="PTHR43441:SF11">
    <property type="entry name" value="RIBOSOMAL-PROTEIN-SERINE ACETYLTRANSFERASE"/>
    <property type="match status" value="1"/>
</dbReference>
<feature type="domain" description="N-acetyltransferase" evidence="1">
    <location>
        <begin position="24"/>
        <end position="180"/>
    </location>
</feature>
<dbReference type="GO" id="GO:1990189">
    <property type="term" value="F:protein N-terminal-serine acetyltransferase activity"/>
    <property type="evidence" value="ECO:0007669"/>
    <property type="project" value="TreeGrafter"/>
</dbReference>
<dbReference type="InterPro" id="IPR000182">
    <property type="entry name" value="GNAT_dom"/>
</dbReference>
<evidence type="ECO:0000313" key="3">
    <source>
        <dbReference type="Proteomes" id="UP000265341"/>
    </source>
</evidence>
<name>A0A399EF37_9DEIN</name>
<keyword evidence="3" id="KW-1185">Reference proteome</keyword>
<keyword evidence="2" id="KW-0808">Transferase</keyword>
<dbReference type="Proteomes" id="UP000265341">
    <property type="component" value="Unassembled WGS sequence"/>
</dbReference>
<evidence type="ECO:0000313" key="2">
    <source>
        <dbReference type="EMBL" id="RIH82406.1"/>
    </source>
</evidence>
<comment type="caution">
    <text evidence="2">The sequence shown here is derived from an EMBL/GenBank/DDBJ whole genome shotgun (WGS) entry which is preliminary data.</text>
</comment>